<evidence type="ECO:0000313" key="3">
    <source>
        <dbReference type="Proteomes" id="UP001230504"/>
    </source>
</evidence>
<sequence length="215" mass="24099">MGGFEVDTLSHPSLPITQLEVGIPAISHNTSSKRYPMRRKFRCGASNLGYRRAKYHRQNGPIPSPSLSAGVKSLWIVEFLSLSFFSFFFLFFLVLLERRSRVCLHYARGPRLVVGQSPLCTHVFCRCPSGMAPKPCNSHLGIRYALSIYVPLYPGHLGRLYRHVPRYIISTDQAARAIDQSASLLPNGCPTLCRGWSTYPKSNNIRTFSASGLSY</sequence>
<dbReference type="EMBL" id="JAHLJV010000010">
    <property type="protein sequence ID" value="KAK1596806.1"/>
    <property type="molecule type" value="Genomic_DNA"/>
</dbReference>
<name>A0AAD8Q6H6_9PEZI</name>
<accession>A0AAD8Q6H6</accession>
<dbReference type="Proteomes" id="UP001230504">
    <property type="component" value="Unassembled WGS sequence"/>
</dbReference>
<gene>
    <name evidence="2" type="ORF">LY79DRAFT_31914</name>
</gene>
<dbReference type="RefSeq" id="XP_060417643.1">
    <property type="nucleotide sequence ID" value="XM_060552392.1"/>
</dbReference>
<protein>
    <submittedName>
        <fullName evidence="2">Uncharacterized protein</fullName>
    </submittedName>
</protein>
<comment type="caution">
    <text evidence="2">The sequence shown here is derived from an EMBL/GenBank/DDBJ whole genome shotgun (WGS) entry which is preliminary data.</text>
</comment>
<dbReference type="AlphaFoldDB" id="A0AAD8Q6H6"/>
<feature type="transmembrane region" description="Helical" evidence="1">
    <location>
        <begin position="74"/>
        <end position="96"/>
    </location>
</feature>
<keyword evidence="3" id="KW-1185">Reference proteome</keyword>
<keyword evidence="1" id="KW-1133">Transmembrane helix</keyword>
<organism evidence="2 3">
    <name type="scientific">Colletotrichum navitas</name>
    <dbReference type="NCBI Taxonomy" id="681940"/>
    <lineage>
        <taxon>Eukaryota</taxon>
        <taxon>Fungi</taxon>
        <taxon>Dikarya</taxon>
        <taxon>Ascomycota</taxon>
        <taxon>Pezizomycotina</taxon>
        <taxon>Sordariomycetes</taxon>
        <taxon>Hypocreomycetidae</taxon>
        <taxon>Glomerellales</taxon>
        <taxon>Glomerellaceae</taxon>
        <taxon>Colletotrichum</taxon>
        <taxon>Colletotrichum graminicola species complex</taxon>
    </lineage>
</organism>
<dbReference type="GeneID" id="85436632"/>
<reference evidence="2" key="1">
    <citation type="submission" date="2021-06" db="EMBL/GenBank/DDBJ databases">
        <title>Comparative genomics, transcriptomics and evolutionary studies reveal genomic signatures of adaptation to plant cell wall in hemibiotrophic fungi.</title>
        <authorList>
            <consortium name="DOE Joint Genome Institute"/>
            <person name="Baroncelli R."/>
            <person name="Diaz J.F."/>
            <person name="Benocci T."/>
            <person name="Peng M."/>
            <person name="Battaglia E."/>
            <person name="Haridas S."/>
            <person name="Andreopoulos W."/>
            <person name="Labutti K."/>
            <person name="Pangilinan J."/>
            <person name="Floch G.L."/>
            <person name="Makela M.R."/>
            <person name="Henrissat B."/>
            <person name="Grigoriev I.V."/>
            <person name="Crouch J.A."/>
            <person name="De Vries R.P."/>
            <person name="Sukno S.A."/>
            <person name="Thon M.R."/>
        </authorList>
    </citation>
    <scope>NUCLEOTIDE SEQUENCE</scope>
    <source>
        <strain evidence="2">CBS 125086</strain>
    </source>
</reference>
<keyword evidence="1" id="KW-0472">Membrane</keyword>
<proteinExistence type="predicted"/>
<evidence type="ECO:0000256" key="1">
    <source>
        <dbReference type="SAM" id="Phobius"/>
    </source>
</evidence>
<evidence type="ECO:0000313" key="2">
    <source>
        <dbReference type="EMBL" id="KAK1596806.1"/>
    </source>
</evidence>
<keyword evidence="1" id="KW-0812">Transmembrane</keyword>